<keyword evidence="8" id="KW-0170">Cobalt</keyword>
<keyword evidence="5 10" id="KW-0378">Hydrolase</keyword>
<dbReference type="PRINTS" id="PR00934">
    <property type="entry name" value="XHISDIPTASE"/>
</dbReference>
<dbReference type="AlphaFoldDB" id="A0A644V9Z7"/>
<evidence type="ECO:0000256" key="7">
    <source>
        <dbReference type="ARBA" id="ARBA00023049"/>
    </source>
</evidence>
<evidence type="ECO:0000259" key="9">
    <source>
        <dbReference type="Pfam" id="PF07687"/>
    </source>
</evidence>
<dbReference type="GO" id="GO:0006508">
    <property type="term" value="P:proteolysis"/>
    <property type="evidence" value="ECO:0007669"/>
    <property type="project" value="UniProtKB-KW"/>
</dbReference>
<dbReference type="InterPro" id="IPR001160">
    <property type="entry name" value="Peptidase_M20C"/>
</dbReference>
<sequence length="484" mass="52583">MSEIKSLEPKSLWNNFDMICSIAHPSKKESKLVEALVEFATRHNLEHTIDAIGNVIIRKPASKGMENLKGVVLQAHIDMVPQKNADTKHDFETDPILPWIDNGWVRAKGTTLGADNGIGVAAILAVLEDKDAIHGPIEALLTIDEETGMTGAFGLEAGVLKGDILLNLDSETEGELYVGCAGGIDGTFVFDYKKESTPVGLSAFALNVTGLKGGHSGMDIILGRANANKVLFRLFKALEKVNIRISEINGGSLRNAIPREAFSTIAIPTDKVSEAKAIVEELTKEVKNEYSLVEPSLEIAFNATSLLPNVIDLDTQSRLINAVYACPNGVIRMSDSMENLTETSTNLAIVKSDDKAISISCLLRSSVDSAKMDLAQMMLSVFTLAGAQSTFTGAYPGWKPNMESPILKTMQETYNNLYGKTPEIMAIHAGLECGLLGGVYPNWDMISFGPTIMNPHSPDERVNIDSVKKFWDYLLATLKNIPKK</sequence>
<evidence type="ECO:0000256" key="4">
    <source>
        <dbReference type="ARBA" id="ARBA00022723"/>
    </source>
</evidence>
<dbReference type="Pfam" id="PF01546">
    <property type="entry name" value="Peptidase_M20"/>
    <property type="match status" value="1"/>
</dbReference>
<protein>
    <submittedName>
        <fullName evidence="10">Cytosol non-specific dipeptidase</fullName>
        <ecNumber evidence="10">3.4.13.18</ecNumber>
    </submittedName>
</protein>
<dbReference type="GO" id="GO:0070573">
    <property type="term" value="F:metallodipeptidase activity"/>
    <property type="evidence" value="ECO:0007669"/>
    <property type="project" value="TreeGrafter"/>
</dbReference>
<dbReference type="InterPro" id="IPR002933">
    <property type="entry name" value="Peptidase_M20"/>
</dbReference>
<evidence type="ECO:0000256" key="8">
    <source>
        <dbReference type="ARBA" id="ARBA00023285"/>
    </source>
</evidence>
<keyword evidence="6" id="KW-0862">Zinc</keyword>
<evidence type="ECO:0000256" key="5">
    <source>
        <dbReference type="ARBA" id="ARBA00022801"/>
    </source>
</evidence>
<evidence type="ECO:0000256" key="3">
    <source>
        <dbReference type="ARBA" id="ARBA00022670"/>
    </source>
</evidence>
<keyword evidence="3" id="KW-0645">Protease</keyword>
<dbReference type="CDD" id="cd03890">
    <property type="entry name" value="M20_pepD"/>
    <property type="match status" value="1"/>
</dbReference>
<dbReference type="FunFam" id="3.40.630.10:FF:000015">
    <property type="entry name" value="Aminoacyl-histidine dipeptidase PepD"/>
    <property type="match status" value="1"/>
</dbReference>
<dbReference type="EMBL" id="VSSQ01000251">
    <property type="protein sequence ID" value="MPL88150.1"/>
    <property type="molecule type" value="Genomic_DNA"/>
</dbReference>
<dbReference type="Pfam" id="PF07687">
    <property type="entry name" value="M20_dimer"/>
    <property type="match status" value="1"/>
</dbReference>
<dbReference type="GO" id="GO:0046872">
    <property type="term" value="F:metal ion binding"/>
    <property type="evidence" value="ECO:0007669"/>
    <property type="project" value="UniProtKB-KW"/>
</dbReference>
<evidence type="ECO:0000256" key="6">
    <source>
        <dbReference type="ARBA" id="ARBA00022833"/>
    </source>
</evidence>
<dbReference type="InterPro" id="IPR011650">
    <property type="entry name" value="Peptidase_M20_dimer"/>
</dbReference>
<dbReference type="NCBIfam" id="TIGR01893">
    <property type="entry name" value="aa-his-dipept"/>
    <property type="match status" value="1"/>
</dbReference>
<keyword evidence="10" id="KW-0224">Dipeptidase</keyword>
<dbReference type="GO" id="GO:0005829">
    <property type="term" value="C:cytosol"/>
    <property type="evidence" value="ECO:0007669"/>
    <property type="project" value="TreeGrafter"/>
</dbReference>
<dbReference type="PANTHER" id="PTHR43501">
    <property type="entry name" value="CYTOSOL NON-SPECIFIC DIPEPTIDASE"/>
    <property type="match status" value="1"/>
</dbReference>
<name>A0A644V9Z7_9ZZZZ</name>
<evidence type="ECO:0000256" key="1">
    <source>
        <dbReference type="ARBA" id="ARBA00001941"/>
    </source>
</evidence>
<reference evidence="10" key="1">
    <citation type="submission" date="2019-08" db="EMBL/GenBank/DDBJ databases">
        <authorList>
            <person name="Kucharzyk K."/>
            <person name="Murdoch R.W."/>
            <person name="Higgins S."/>
            <person name="Loffler F."/>
        </authorList>
    </citation>
    <scope>NUCLEOTIDE SEQUENCE</scope>
</reference>
<comment type="caution">
    <text evidence="10">The sequence shown here is derived from an EMBL/GenBank/DDBJ whole genome shotgun (WGS) entry which is preliminary data.</text>
</comment>
<feature type="domain" description="Peptidase M20 dimerisation" evidence="9">
    <location>
        <begin position="210"/>
        <end position="290"/>
    </location>
</feature>
<dbReference type="EC" id="3.4.13.18" evidence="10"/>
<keyword evidence="4" id="KW-0479">Metal-binding</keyword>
<dbReference type="PANTHER" id="PTHR43501:SF1">
    <property type="entry name" value="CYTOSOL NON-SPECIFIC DIPEPTIDASE"/>
    <property type="match status" value="1"/>
</dbReference>
<proteinExistence type="predicted"/>
<dbReference type="FunFam" id="3.40.630.10:FF:000018">
    <property type="entry name" value="Aminoacyl-histidine dipeptidase PepD"/>
    <property type="match status" value="1"/>
</dbReference>
<comment type="cofactor">
    <cofactor evidence="2">
        <name>Zn(2+)</name>
        <dbReference type="ChEBI" id="CHEBI:29105"/>
    </cofactor>
</comment>
<evidence type="ECO:0000313" key="10">
    <source>
        <dbReference type="EMBL" id="MPL88150.1"/>
    </source>
</evidence>
<evidence type="ECO:0000256" key="2">
    <source>
        <dbReference type="ARBA" id="ARBA00001947"/>
    </source>
</evidence>
<dbReference type="SUPFAM" id="SSF53187">
    <property type="entry name" value="Zn-dependent exopeptidases"/>
    <property type="match status" value="1"/>
</dbReference>
<organism evidence="10">
    <name type="scientific">bioreactor metagenome</name>
    <dbReference type="NCBI Taxonomy" id="1076179"/>
    <lineage>
        <taxon>unclassified sequences</taxon>
        <taxon>metagenomes</taxon>
        <taxon>ecological metagenomes</taxon>
    </lineage>
</organism>
<comment type="cofactor">
    <cofactor evidence="1">
        <name>Co(2+)</name>
        <dbReference type="ChEBI" id="CHEBI:48828"/>
    </cofactor>
</comment>
<dbReference type="Gene3D" id="3.40.630.10">
    <property type="entry name" value="Zn peptidases"/>
    <property type="match status" value="2"/>
</dbReference>
<accession>A0A644V9Z7</accession>
<gene>
    <name evidence="10" type="primary">pepD_8</name>
    <name evidence="10" type="ORF">SDC9_34166</name>
</gene>
<dbReference type="PIRSF" id="PIRSF016599">
    <property type="entry name" value="Xaa-His_dipept"/>
    <property type="match status" value="1"/>
</dbReference>
<keyword evidence="7" id="KW-0482">Metalloprotease</keyword>